<sequence length="99" mass="11753">MEYSFFSLFIIFNSRYFSLCFIFSNLKQHSFFFIQSLHSNWMKVKMGDKRVEGPVKVRFSLVSHLVLRDSSFSLPVKHPYRLQSLLEKFSLRLLSFTSG</sequence>
<protein>
    <submittedName>
        <fullName evidence="1">Uncharacterized protein</fullName>
    </submittedName>
</protein>
<dbReference type="Proteomes" id="UP000218113">
    <property type="component" value="Unassembled WGS sequence"/>
</dbReference>
<comment type="caution">
    <text evidence="1">The sequence shown here is derived from an EMBL/GenBank/DDBJ whole genome shotgun (WGS) entry which is preliminary data.</text>
</comment>
<dbReference type="AlphaFoldDB" id="A0A2A4T814"/>
<proteinExistence type="predicted"/>
<gene>
    <name evidence="1" type="ORF">COB67_03325</name>
</gene>
<evidence type="ECO:0000313" key="2">
    <source>
        <dbReference type="Proteomes" id="UP000218113"/>
    </source>
</evidence>
<name>A0A2A4T814_9DELT</name>
<organism evidence="1 2">
    <name type="scientific">SAR324 cluster bacterium</name>
    <dbReference type="NCBI Taxonomy" id="2024889"/>
    <lineage>
        <taxon>Bacteria</taxon>
        <taxon>Deltaproteobacteria</taxon>
        <taxon>SAR324 cluster</taxon>
    </lineage>
</organism>
<reference evidence="2" key="1">
    <citation type="submission" date="2017-08" db="EMBL/GenBank/DDBJ databases">
        <title>A dynamic microbial community with high functional redundancy inhabits the cold, oxic subseafloor aquifer.</title>
        <authorList>
            <person name="Tully B.J."/>
            <person name="Wheat C.G."/>
            <person name="Glazer B.T."/>
            <person name="Huber J.A."/>
        </authorList>
    </citation>
    <scope>NUCLEOTIDE SEQUENCE [LARGE SCALE GENOMIC DNA]</scope>
</reference>
<accession>A0A2A4T814</accession>
<dbReference type="EMBL" id="NVSR01000010">
    <property type="protein sequence ID" value="PCI29790.1"/>
    <property type="molecule type" value="Genomic_DNA"/>
</dbReference>
<evidence type="ECO:0000313" key="1">
    <source>
        <dbReference type="EMBL" id="PCI29790.1"/>
    </source>
</evidence>